<accession>A0A9P7J5B8</accession>
<dbReference type="AlphaFoldDB" id="A0A9P7J5B8"/>
<organism evidence="2 3">
    <name type="scientific">Suillus subaureus</name>
    <dbReference type="NCBI Taxonomy" id="48587"/>
    <lineage>
        <taxon>Eukaryota</taxon>
        <taxon>Fungi</taxon>
        <taxon>Dikarya</taxon>
        <taxon>Basidiomycota</taxon>
        <taxon>Agaricomycotina</taxon>
        <taxon>Agaricomycetes</taxon>
        <taxon>Agaricomycetidae</taxon>
        <taxon>Boletales</taxon>
        <taxon>Suillineae</taxon>
        <taxon>Suillaceae</taxon>
        <taxon>Suillus</taxon>
    </lineage>
</organism>
<proteinExistence type="predicted"/>
<evidence type="ECO:0000256" key="1">
    <source>
        <dbReference type="SAM" id="Coils"/>
    </source>
</evidence>
<evidence type="ECO:0000313" key="3">
    <source>
        <dbReference type="Proteomes" id="UP000807769"/>
    </source>
</evidence>
<keyword evidence="1" id="KW-0175">Coiled coil</keyword>
<name>A0A9P7J5B8_9AGAM</name>
<keyword evidence="3" id="KW-1185">Reference proteome</keyword>
<feature type="coiled-coil region" evidence="1">
    <location>
        <begin position="42"/>
        <end position="79"/>
    </location>
</feature>
<gene>
    <name evidence="2" type="ORF">BJ212DRAFT_1487074</name>
</gene>
<dbReference type="OrthoDB" id="2686236at2759"/>
<dbReference type="EMBL" id="JABBWG010000068">
    <property type="protein sequence ID" value="KAG1803284.1"/>
    <property type="molecule type" value="Genomic_DNA"/>
</dbReference>
<dbReference type="Proteomes" id="UP000807769">
    <property type="component" value="Unassembled WGS sequence"/>
</dbReference>
<sequence>MARCSKQQLCEQSGATVWGGEGGSVSVKFHIKYLENDEVCNYVELEEIIERHKEELDEIRKKYEDLESYCDHIDDLEEEVQYKIVILNIWMNNVEWLDMQTNAQRKKIEDLTSPHIEDEMERYQADAVIRDTIINFIDHAFL</sequence>
<reference evidence="2" key="1">
    <citation type="journal article" date="2020" name="New Phytol.">
        <title>Comparative genomics reveals dynamic genome evolution in host specialist ectomycorrhizal fungi.</title>
        <authorList>
            <person name="Lofgren L.A."/>
            <person name="Nguyen N.H."/>
            <person name="Vilgalys R."/>
            <person name="Ruytinx J."/>
            <person name="Liao H.L."/>
            <person name="Branco S."/>
            <person name="Kuo A."/>
            <person name="LaButti K."/>
            <person name="Lipzen A."/>
            <person name="Andreopoulos W."/>
            <person name="Pangilinan J."/>
            <person name="Riley R."/>
            <person name="Hundley H."/>
            <person name="Na H."/>
            <person name="Barry K."/>
            <person name="Grigoriev I.V."/>
            <person name="Stajich J.E."/>
            <person name="Kennedy P.G."/>
        </authorList>
    </citation>
    <scope>NUCLEOTIDE SEQUENCE</scope>
    <source>
        <strain evidence="2">MN1</strain>
    </source>
</reference>
<dbReference type="RefSeq" id="XP_041186519.1">
    <property type="nucleotide sequence ID" value="XM_041341224.1"/>
</dbReference>
<protein>
    <submittedName>
        <fullName evidence="2">Uncharacterized protein</fullName>
    </submittedName>
</protein>
<evidence type="ECO:0000313" key="2">
    <source>
        <dbReference type="EMBL" id="KAG1803284.1"/>
    </source>
</evidence>
<comment type="caution">
    <text evidence="2">The sequence shown here is derived from an EMBL/GenBank/DDBJ whole genome shotgun (WGS) entry which is preliminary data.</text>
</comment>
<dbReference type="GeneID" id="64635240"/>